<name>A0A8J8NFR2_HALGN</name>
<evidence type="ECO:0000313" key="2">
    <source>
        <dbReference type="Proteomes" id="UP000785679"/>
    </source>
</evidence>
<proteinExistence type="predicted"/>
<dbReference type="AlphaFoldDB" id="A0A8J8NFR2"/>
<sequence>MYTQNPLNISESKSLKKNNELFRQEKDKYLGILQERGIEEVMLKLHGEFGTRVLLTIVITEREKQRASENVEDVAKVVTALCRFANAQLLIFDETNCQESSFTIESVYLSGQVPYRIQDGGSHSPKGSLKSFLVESNIN</sequence>
<dbReference type="EMBL" id="RRYP01018339">
    <property type="protein sequence ID" value="TNV73680.1"/>
    <property type="molecule type" value="Genomic_DNA"/>
</dbReference>
<dbReference type="Proteomes" id="UP000785679">
    <property type="component" value="Unassembled WGS sequence"/>
</dbReference>
<reference evidence="1" key="1">
    <citation type="submission" date="2019-06" db="EMBL/GenBank/DDBJ databases">
        <authorList>
            <person name="Zheng W."/>
        </authorList>
    </citation>
    <scope>NUCLEOTIDE SEQUENCE</scope>
    <source>
        <strain evidence="1">QDHG01</strain>
    </source>
</reference>
<keyword evidence="2" id="KW-1185">Reference proteome</keyword>
<gene>
    <name evidence="1" type="ORF">FGO68_gene16105</name>
</gene>
<evidence type="ECO:0000313" key="1">
    <source>
        <dbReference type="EMBL" id="TNV73680.1"/>
    </source>
</evidence>
<accession>A0A8J8NFR2</accession>
<protein>
    <submittedName>
        <fullName evidence="1">Uncharacterized protein</fullName>
    </submittedName>
</protein>
<comment type="caution">
    <text evidence="1">The sequence shown here is derived from an EMBL/GenBank/DDBJ whole genome shotgun (WGS) entry which is preliminary data.</text>
</comment>
<organism evidence="1 2">
    <name type="scientific">Halteria grandinella</name>
    <dbReference type="NCBI Taxonomy" id="5974"/>
    <lineage>
        <taxon>Eukaryota</taxon>
        <taxon>Sar</taxon>
        <taxon>Alveolata</taxon>
        <taxon>Ciliophora</taxon>
        <taxon>Intramacronucleata</taxon>
        <taxon>Spirotrichea</taxon>
        <taxon>Stichotrichia</taxon>
        <taxon>Sporadotrichida</taxon>
        <taxon>Halteriidae</taxon>
        <taxon>Halteria</taxon>
    </lineage>
</organism>